<dbReference type="SUPFAM" id="SSF48371">
    <property type="entry name" value="ARM repeat"/>
    <property type="match status" value="1"/>
</dbReference>
<dbReference type="Pfam" id="PF17807">
    <property type="entry name" value="zf-UBP_var"/>
    <property type="match status" value="1"/>
</dbReference>
<dbReference type="CDD" id="cd02658">
    <property type="entry name" value="Peptidase_C19B"/>
    <property type="match status" value="1"/>
</dbReference>
<evidence type="ECO:0000313" key="36">
    <source>
        <dbReference type="EMBL" id="RAR05035.1"/>
    </source>
</evidence>
<evidence type="ECO:0000256" key="1">
    <source>
        <dbReference type="ARBA" id="ARBA00000707"/>
    </source>
</evidence>
<feature type="compositionally biased region" description="Low complexity" evidence="32">
    <location>
        <begin position="261"/>
        <end position="280"/>
    </location>
</feature>
<comment type="catalytic activity">
    <reaction evidence="1">
        <text>Thiol-dependent hydrolysis of ester, thioester, amide, peptide and isopeptide bonds formed by the C-terminal Gly of ubiquitin (a 76-residue protein attached to proteins as an intracellular targeting signal).</text>
        <dbReference type="EC" id="3.4.19.12"/>
    </reaction>
</comment>
<feature type="region of interest" description="Disordered" evidence="32">
    <location>
        <begin position="244"/>
        <end position="281"/>
    </location>
</feature>
<evidence type="ECO:0000256" key="18">
    <source>
        <dbReference type="ARBA" id="ARBA00022807"/>
    </source>
</evidence>
<evidence type="ECO:0000256" key="13">
    <source>
        <dbReference type="ARBA" id="ARBA00022723"/>
    </source>
</evidence>
<dbReference type="GO" id="GO:0000182">
    <property type="term" value="F:rDNA binding"/>
    <property type="evidence" value="ECO:0007669"/>
    <property type="project" value="TreeGrafter"/>
</dbReference>
<dbReference type="Gene3D" id="3.90.1010.10">
    <property type="match status" value="1"/>
</dbReference>
<feature type="region of interest" description="Disordered" evidence="32">
    <location>
        <begin position="2468"/>
        <end position="2555"/>
    </location>
</feature>
<accession>A0A364MVZ8</accession>
<evidence type="ECO:0000256" key="2">
    <source>
        <dbReference type="ARBA" id="ARBA00004123"/>
    </source>
</evidence>
<dbReference type="GO" id="GO:0006357">
    <property type="term" value="P:regulation of transcription by RNA polymerase II"/>
    <property type="evidence" value="ECO:0007669"/>
    <property type="project" value="InterPro"/>
</dbReference>
<evidence type="ECO:0000256" key="12">
    <source>
        <dbReference type="ARBA" id="ARBA00022714"/>
    </source>
</evidence>
<evidence type="ECO:0000256" key="28">
    <source>
        <dbReference type="ARBA" id="ARBA00032096"/>
    </source>
</evidence>
<evidence type="ECO:0000313" key="37">
    <source>
        <dbReference type="Proteomes" id="UP000249619"/>
    </source>
</evidence>
<keyword evidence="21" id="KW-0411">Iron-sulfur</keyword>
<dbReference type="PROSITE" id="PS50235">
    <property type="entry name" value="USP_3"/>
    <property type="match status" value="1"/>
</dbReference>
<feature type="region of interest" description="Disordered" evidence="32">
    <location>
        <begin position="2289"/>
        <end position="2410"/>
    </location>
</feature>
<dbReference type="Pfam" id="PF10018">
    <property type="entry name" value="Med4"/>
    <property type="match status" value="1"/>
</dbReference>
<dbReference type="SMART" id="SM00165">
    <property type="entry name" value="UBA"/>
    <property type="match status" value="2"/>
</dbReference>
<dbReference type="FunFam" id="3.30.40.10:FF:000587">
    <property type="entry name" value="Ubiquitin carboxyl-terminal hydrolase"/>
    <property type="match status" value="1"/>
</dbReference>
<feature type="compositionally biased region" description="Basic and acidic residues" evidence="32">
    <location>
        <begin position="325"/>
        <end position="349"/>
    </location>
</feature>
<proteinExistence type="inferred from homology"/>
<organism evidence="36 37">
    <name type="scientific">Stemphylium lycopersici</name>
    <name type="common">Tomato gray leaf spot disease fungus</name>
    <name type="synonym">Thyrospora lycopersici</name>
    <dbReference type="NCBI Taxonomy" id="183478"/>
    <lineage>
        <taxon>Eukaryota</taxon>
        <taxon>Fungi</taxon>
        <taxon>Dikarya</taxon>
        <taxon>Ascomycota</taxon>
        <taxon>Pezizomycotina</taxon>
        <taxon>Dothideomycetes</taxon>
        <taxon>Pleosporomycetidae</taxon>
        <taxon>Pleosporales</taxon>
        <taxon>Pleosporineae</taxon>
        <taxon>Pleosporaceae</taxon>
        <taxon>Stemphylium</taxon>
    </lineage>
</organism>
<dbReference type="GO" id="GO:0003712">
    <property type="term" value="F:transcription coregulator activity"/>
    <property type="evidence" value="ECO:0007669"/>
    <property type="project" value="InterPro"/>
</dbReference>
<evidence type="ECO:0000256" key="11">
    <source>
        <dbReference type="ARBA" id="ARBA00022670"/>
    </source>
</evidence>
<dbReference type="PROSITE" id="PS00972">
    <property type="entry name" value="USP_1"/>
    <property type="match status" value="1"/>
</dbReference>
<dbReference type="UniPathway" id="UPA00266"/>
<feature type="compositionally biased region" description="Basic and acidic residues" evidence="32">
    <location>
        <begin position="593"/>
        <end position="604"/>
    </location>
</feature>
<keyword evidence="13" id="KW-0479">Metal-binding</keyword>
<evidence type="ECO:0000256" key="19">
    <source>
        <dbReference type="ARBA" id="ARBA00022833"/>
    </source>
</evidence>
<keyword evidence="18" id="KW-0788">Thiol protease</keyword>
<comment type="cofactor">
    <cofactor evidence="29">
        <name>[2Fe-2S] cluster</name>
        <dbReference type="ChEBI" id="CHEBI:190135"/>
    </cofactor>
</comment>
<dbReference type="InterPro" id="IPR028889">
    <property type="entry name" value="USP"/>
</dbReference>
<dbReference type="GO" id="GO:0016226">
    <property type="term" value="P:iron-sulfur cluster assembly"/>
    <property type="evidence" value="ECO:0007669"/>
    <property type="project" value="InterPro"/>
</dbReference>
<dbReference type="GO" id="GO:0016579">
    <property type="term" value="P:protein deubiquitination"/>
    <property type="evidence" value="ECO:0007669"/>
    <property type="project" value="InterPro"/>
</dbReference>
<feature type="compositionally biased region" description="Acidic residues" evidence="32">
    <location>
        <begin position="1109"/>
        <end position="1122"/>
    </location>
</feature>
<dbReference type="FunFam" id="3.90.70.10:FF:000235">
    <property type="entry name" value="Ubiquitin carboxyl-terminal hydrolase"/>
    <property type="match status" value="1"/>
</dbReference>
<evidence type="ECO:0000256" key="8">
    <source>
        <dbReference type="ARBA" id="ARBA00012759"/>
    </source>
</evidence>
<dbReference type="Pfam" id="PF00627">
    <property type="entry name" value="UBA"/>
    <property type="match status" value="2"/>
</dbReference>
<feature type="region of interest" description="Disordered" evidence="32">
    <location>
        <begin position="2569"/>
        <end position="2588"/>
    </location>
</feature>
<feature type="compositionally biased region" description="Basic and acidic residues" evidence="32">
    <location>
        <begin position="2382"/>
        <end position="2399"/>
    </location>
</feature>
<dbReference type="GO" id="GO:0005506">
    <property type="term" value="F:iron ion binding"/>
    <property type="evidence" value="ECO:0007669"/>
    <property type="project" value="InterPro"/>
</dbReference>
<name>A0A364MVZ8_STELY</name>
<dbReference type="InterPro" id="IPR018200">
    <property type="entry name" value="USP_CS"/>
</dbReference>
<dbReference type="Gene3D" id="3.30.40.10">
    <property type="entry name" value="Zinc/RING finger domain, C3HC4 (zinc finger)"/>
    <property type="match status" value="2"/>
</dbReference>
<dbReference type="InterPro" id="IPR038765">
    <property type="entry name" value="Papain-like_cys_pep_sf"/>
</dbReference>
<dbReference type="GO" id="GO:0005730">
    <property type="term" value="C:nucleolus"/>
    <property type="evidence" value="ECO:0007669"/>
    <property type="project" value="InterPro"/>
</dbReference>
<comment type="pathway">
    <text evidence="3">Cofactor biosynthesis; iron-sulfur cluster biosynthesis.</text>
</comment>
<dbReference type="Proteomes" id="UP000249619">
    <property type="component" value="Unassembled WGS sequence"/>
</dbReference>
<dbReference type="GO" id="GO:0004843">
    <property type="term" value="F:cysteine-type deubiquitinase activity"/>
    <property type="evidence" value="ECO:0007669"/>
    <property type="project" value="UniProtKB-EC"/>
</dbReference>
<keyword evidence="22" id="KW-0805">Transcription regulation</keyword>
<keyword evidence="11" id="KW-0645">Protease</keyword>
<comment type="similarity">
    <text evidence="7">Belongs to the Mediator complex subunit 4 family.</text>
</comment>
<dbReference type="FunFam" id="3.30.40.10:FF:000396">
    <property type="entry name" value="Ubiquitin carboxyl-terminal hydrolase"/>
    <property type="match status" value="1"/>
</dbReference>
<evidence type="ECO:0000256" key="32">
    <source>
        <dbReference type="SAM" id="MobiDB-lite"/>
    </source>
</evidence>
<dbReference type="InterPro" id="IPR019258">
    <property type="entry name" value="Mediator_Med4"/>
</dbReference>
<dbReference type="EC" id="3.4.19.12" evidence="8"/>
<gene>
    <name evidence="36" type="ORF">DDE83_007569</name>
</gene>
<evidence type="ECO:0000256" key="17">
    <source>
        <dbReference type="ARBA" id="ARBA00022801"/>
    </source>
</evidence>
<evidence type="ECO:0000256" key="21">
    <source>
        <dbReference type="ARBA" id="ARBA00023014"/>
    </source>
</evidence>
<evidence type="ECO:0000256" key="22">
    <source>
        <dbReference type="ARBA" id="ARBA00023015"/>
    </source>
</evidence>
<evidence type="ECO:0000256" key="14">
    <source>
        <dbReference type="ARBA" id="ARBA00022737"/>
    </source>
</evidence>
<keyword evidence="31" id="KW-0175">Coiled coil</keyword>
<evidence type="ECO:0000256" key="15">
    <source>
        <dbReference type="ARBA" id="ARBA00022771"/>
    </source>
</evidence>
<dbReference type="STRING" id="183478.A0A364MVZ8"/>
<dbReference type="InterPro" id="IPR001607">
    <property type="entry name" value="Znf_UBP"/>
</dbReference>
<dbReference type="Pfam" id="PF01592">
    <property type="entry name" value="NifU_N"/>
    <property type="match status" value="1"/>
</dbReference>
<feature type="domain" description="USP" evidence="34">
    <location>
        <begin position="1668"/>
        <end position="2167"/>
    </location>
</feature>
<dbReference type="FunFam" id="3.90.1010.10:FF:000005">
    <property type="entry name" value="Iron-sulfur cluster assembly protein"/>
    <property type="match status" value="1"/>
</dbReference>
<evidence type="ECO:0000256" key="4">
    <source>
        <dbReference type="ARBA" id="ARBA00006420"/>
    </source>
</evidence>
<dbReference type="FunFam" id="1.10.8.10:FF:000086">
    <property type="entry name" value="Ubiquitin carboxyl-terminal hydrolase"/>
    <property type="match status" value="1"/>
</dbReference>
<evidence type="ECO:0000256" key="27">
    <source>
        <dbReference type="ARBA" id="ARBA00031257"/>
    </source>
</evidence>
<reference evidence="37" key="1">
    <citation type="submission" date="2018-05" db="EMBL/GenBank/DDBJ databases">
        <title>Draft genome sequence of Stemphylium lycopersici strain CIDEFI 213.</title>
        <authorList>
            <person name="Medina R."/>
            <person name="Franco M.E.E."/>
            <person name="Lucentini C.G."/>
            <person name="Saparrat M.C.N."/>
            <person name="Balatti P.A."/>
        </authorList>
    </citation>
    <scope>NUCLEOTIDE SEQUENCE [LARGE SCALE GENOMIC DNA]</scope>
    <source>
        <strain evidence="37">CIDEFI 213</strain>
    </source>
</reference>
<dbReference type="Gene3D" id="1.10.8.10">
    <property type="entry name" value="DNA helicase RuvA subunit, C-terminal domain"/>
    <property type="match status" value="2"/>
</dbReference>
<feature type="region of interest" description="Disordered" evidence="32">
    <location>
        <begin position="593"/>
        <end position="615"/>
    </location>
</feature>
<protein>
    <recommendedName>
        <fullName evidence="10">Mediator of RNA polymerase II transcription subunit 4</fullName>
        <ecNumber evidence="8">3.4.19.12</ecNumber>
    </recommendedName>
    <alternativeName>
        <fullName evidence="25">Deubiquitinating enzyme 14</fullName>
    </alternativeName>
    <alternativeName>
        <fullName evidence="27">Mediator complex subunit 4</fullName>
    </alternativeName>
    <alternativeName>
        <fullName evidence="9">Ubiquitin carboxyl-terminal hydrolase 14</fullName>
    </alternativeName>
    <alternativeName>
        <fullName evidence="26">Ubiquitin thioesterase 14</fullName>
    </alternativeName>
    <alternativeName>
        <fullName evidence="28">Ubiquitin-specific-processing protease 14</fullName>
    </alternativeName>
</protein>
<keyword evidence="37" id="KW-1185">Reference proteome</keyword>
<keyword evidence="36" id="KW-0548">Nucleotidyltransferase</keyword>
<dbReference type="SMART" id="SM00290">
    <property type="entry name" value="ZnF_UBP"/>
    <property type="match status" value="2"/>
</dbReference>
<dbReference type="GO" id="GO:0016779">
    <property type="term" value="F:nucleotidyltransferase activity"/>
    <property type="evidence" value="ECO:0007669"/>
    <property type="project" value="UniProtKB-KW"/>
</dbReference>
<dbReference type="InterPro" id="IPR009060">
    <property type="entry name" value="UBA-like_sf"/>
</dbReference>
<evidence type="ECO:0000256" key="25">
    <source>
        <dbReference type="ARBA" id="ARBA00029877"/>
    </source>
</evidence>
<dbReference type="NCBIfam" id="TIGR01999">
    <property type="entry name" value="iscU"/>
    <property type="match status" value="1"/>
</dbReference>
<feature type="region of interest" description="Disordered" evidence="32">
    <location>
        <begin position="316"/>
        <end position="349"/>
    </location>
</feature>
<dbReference type="CDD" id="cd14385">
    <property type="entry name" value="UBA1_spUBP14_like"/>
    <property type="match status" value="1"/>
</dbReference>
<comment type="subcellular location">
    <subcellularLocation>
        <location evidence="2">Nucleus</location>
    </subcellularLocation>
</comment>
<dbReference type="SUPFAM" id="SSF54001">
    <property type="entry name" value="Cysteine proteinases"/>
    <property type="match status" value="1"/>
</dbReference>
<keyword evidence="19" id="KW-0862">Zinc</keyword>
<dbReference type="FunFam" id="3.90.70.10:FF:000144">
    <property type="entry name" value="Ubiquitinyl hydrolase 1"/>
    <property type="match status" value="1"/>
</dbReference>
<feature type="domain" description="UBA" evidence="33">
    <location>
        <begin position="1964"/>
        <end position="2005"/>
    </location>
</feature>
<evidence type="ECO:0000256" key="5">
    <source>
        <dbReference type="ARBA" id="ARBA00006809"/>
    </source>
</evidence>
<keyword evidence="36" id="KW-0808">Transferase</keyword>
<dbReference type="PANTHER" id="PTHR13213:SF2">
    <property type="entry name" value="MYB-BINDING PROTEIN 1A"/>
    <property type="match status" value="1"/>
</dbReference>
<dbReference type="Pfam" id="PF00443">
    <property type="entry name" value="UCH"/>
    <property type="match status" value="1"/>
</dbReference>
<dbReference type="GO" id="GO:0008270">
    <property type="term" value="F:zinc ion binding"/>
    <property type="evidence" value="ECO:0007669"/>
    <property type="project" value="UniProtKB-KW"/>
</dbReference>
<keyword evidence="14" id="KW-0677">Repeat</keyword>
<dbReference type="Pfam" id="PF04931">
    <property type="entry name" value="DNA_pol_phi"/>
    <property type="match status" value="1"/>
</dbReference>
<dbReference type="GO" id="GO:0006508">
    <property type="term" value="P:proteolysis"/>
    <property type="evidence" value="ECO:0007669"/>
    <property type="project" value="UniProtKB-KW"/>
</dbReference>
<feature type="compositionally biased region" description="Basic residues" evidence="32">
    <location>
        <begin position="2318"/>
        <end position="2329"/>
    </location>
</feature>
<evidence type="ECO:0000256" key="29">
    <source>
        <dbReference type="ARBA" id="ARBA00034078"/>
    </source>
</evidence>
<feature type="coiled-coil region" evidence="31">
    <location>
        <begin position="53"/>
        <end position="87"/>
    </location>
</feature>
<dbReference type="PROSITE" id="PS50271">
    <property type="entry name" value="ZF_UBP"/>
    <property type="match status" value="1"/>
</dbReference>
<evidence type="ECO:0000256" key="6">
    <source>
        <dbReference type="ARBA" id="ARBA00009085"/>
    </source>
</evidence>
<dbReference type="Pfam" id="PF02148">
    <property type="entry name" value="zf-UBP"/>
    <property type="match status" value="1"/>
</dbReference>
<keyword evidence="20" id="KW-0408">Iron</keyword>
<dbReference type="Gene3D" id="3.90.70.10">
    <property type="entry name" value="Cysteine proteinases"/>
    <property type="match status" value="1"/>
</dbReference>
<comment type="similarity">
    <text evidence="5">Belongs to the MYBBP1A family.</text>
</comment>
<comment type="caution">
    <text evidence="36">The sequence shown here is derived from an EMBL/GenBank/DDBJ whole genome shotgun (WGS) entry which is preliminary data.</text>
</comment>
<evidence type="ECO:0000256" key="10">
    <source>
        <dbReference type="ARBA" id="ARBA00020629"/>
    </source>
</evidence>
<feature type="region of interest" description="Disordered" evidence="32">
    <location>
        <begin position="2606"/>
        <end position="2655"/>
    </location>
</feature>
<feature type="compositionally biased region" description="Acidic residues" evidence="32">
    <location>
        <begin position="1147"/>
        <end position="1160"/>
    </location>
</feature>
<evidence type="ECO:0000256" key="7">
    <source>
        <dbReference type="ARBA" id="ARBA00009626"/>
    </source>
</evidence>
<keyword evidence="17 36" id="KW-0378">Hydrolase</keyword>
<dbReference type="EMBL" id="QGDH01000141">
    <property type="protein sequence ID" value="RAR05035.1"/>
    <property type="molecule type" value="Genomic_DNA"/>
</dbReference>
<evidence type="ECO:0000256" key="30">
    <source>
        <dbReference type="PROSITE-ProRule" id="PRU00502"/>
    </source>
</evidence>
<keyword evidence="24" id="KW-0539">Nucleus</keyword>
<dbReference type="InterPro" id="IPR002871">
    <property type="entry name" value="NIF_FeS_clus_asmbl_NifU_N"/>
</dbReference>
<evidence type="ECO:0000259" key="33">
    <source>
        <dbReference type="PROSITE" id="PS50030"/>
    </source>
</evidence>
<dbReference type="GO" id="GO:0005739">
    <property type="term" value="C:mitochondrion"/>
    <property type="evidence" value="ECO:0007669"/>
    <property type="project" value="UniProtKB-ARBA"/>
</dbReference>
<evidence type="ECO:0000256" key="9">
    <source>
        <dbReference type="ARBA" id="ARBA00014611"/>
    </source>
</evidence>
<evidence type="ECO:0000256" key="24">
    <source>
        <dbReference type="ARBA" id="ARBA00023242"/>
    </source>
</evidence>
<sequence>MDNVLNEQFGRVEKALTTLVDSIAAYNPVTQGAIDLVAADEQLSEGLDQLARHQENHARIQTLRAEADALEEQLKTSVKKLAELRHELFDTPITSFPEESRAVPFDELLQYATNISRYTVPPTYRERVPTTEKDKDEEDAVSNGAPTNGVNTPAIGPEATDSANDAPEGQKQAEDADGAVPDITAEEEEWLKKLKASNLAWYPWPSTDKIRSGNLYRLSFWREKGNNLDEFNVPAYLEEQRKKALGEMPPAEESPKIIPDTAPAEQPQPQPETAKPKAQPLSAFTGFDDLDEIRARLFSNFATRREPPTHSLTINTKMAGKTRKRERDAEPVEKVEEAPAKRRRQTNEDQVKLSKLYADLAAEEDDVRLEAAKSIIVKFSPESKPAAKEVEDALIRLIKGLCSQRKAARVGFSLTLTELLRQIFGAKKNEMEDLDLDVASIIKMVEEKTKAKGNVPGKERRDHTIGKLFGFKAIMQSSILIEPELSLDCWNKLLDQVYRMARDIPWLREECGMVLVEAVRSLQGQPQYQKCAEEVLERLNAFKLVSTPEGVAVWLTVQASYPKALPEGVWHGKDPLSKKERSRLAKILKEDFNKSESEDGKNETTKTGTTNPNPSFTWDLVFAEILRRDESESGDTKNKAEFPQFWIDTVDGNLFSSSASHERKAWGFKLLSSLITRVPDWIVPALFSPNLMRTLINQSKKEDRFLHSAALAALNSIQLRVDQEDGTALPVFVALTSKNGSIEFDRITKTKTLEQILASADDKSLMKIVRHLKSLILRPESEDQTIVDSRRQAIADLLLNSVKHYKRYEKFNEKVFKKDVAHRQEGRASEERKSNWLREALETLVECAYFVSTKNAETKKIPLPPISDRSRTIFQERLSSCLTKLLDAKLGGRSDVALMVVDMIKTRSGKSSKLELAFKADASILSTVKQASKTLDAISASGSIAGNEMAAQGFMLLYSLTLLQVYNGEGDAVMMLDDLDASYKAFEASHKSSSKKQKSSASDGQNAFVEIVLSFLGNNRTLFRRIGEEAFSIFASEISVDGLQSLLEILDTEENLEGQKELFNQDDEDAEEGESSDDDEDEEDSDVEMIDGEGSNDEAASDASGSESSEGDSDSDDEDDVEDAELTQFNNMLAMTLQTSKLNADGDAADETSDESDMDDEQMMALDPHLSKIFKERSKTTSKKKEREDAKQNVVQFKSRVLDLLAIYMEKQYSNPLTLDILLPVLRRTRANANKQTADKAAKMLKTFFDTRTKRKAPLPKPENIEGVWALLRGIHDEAKLGNGAKVHADACGSASLHVVKVLVGLDKANYAGVVDIYAETQKQWFADKKSPLQPVLFTQFQNCNPVGPKLVYESKIFNFSNILLMVLAQTQWIIPVMFTCPAQSVYREDCTQCFDSIDDPTGLDVCLYCFNGGCTSERNHALLHVSSKNHPLVLNIKRTRKRADRDEPPQKMTKLAVAAETESDRYDTTTQVKCYECGVDDVDKSSGKLPDIVDAVLKANTFAKQQEVKAWEQELTACEHTLCLEQDAARQIESQKLGHCSECELNENLWLCLSCGNLGCGRQQFGGVGGNSHGVGHTKSTGHPVAVKLGSLTADGTADIYCYACDEERIDPELPDHLAHWGINIKDRVKTEKSLTEMQVEQNLRWDFAMVTEDGKELQPLFGPDFTGLKNLGNSCYLNSTLQALFSMPEFKERYYLPDQGPPDAALPAEDLETQLRKIADGMISGRYSKPESDVITNEHSPEIPHQRGLAPAMLKHLIGRGHPEFSTMRQQDAFELLLHILKLVSRSQHVAPHKDPVDAFRFAMEQRLQCVGCKRVRYRTDEQENISIPVPIRRMPKESQMDVTDSNGKKEEKEEFEPVSLKECLDIFTAEELVELTCSACGSKEGFTKRNMFKTFPSVLAVNARRFELVNWVPTKQDVPVIVDDEPFSFDAYRSKGLTEGEEVLPDDMDTGAAVGSSGKWTPNEAALSMLEAMGFPRVRCEKALHATGNEDAEAASNWLFAHMEDADIDDPVDFNAGSGGGAAATSTIDPEKIENLGAMGFSAPQARQALKETGGDMERAVDWLFSHPDAPGDFDEGGSSEAAADATERALAGSDKLPAKFQLQSIVCHKGSSIHAGHYVAFVRKQLPSEPSPSWVLFNDEKVAKAADVDEMKKFAYVYFFRPLLDHYNKPRNVGSMAKGDSDVGTGLVGAPACGDVMKLQIRVDPNNNTISDVKFKTFGCGSAIASSSYLTELVRGMTLEDASRIKNTEIAKELCLPPVKLHCSMLAEDAIKSAISNYYTKNPNARQTDLGGKSAPLPKHTATMQGDNAAPAIRFKRRKTTHPKRVVTEDDAAPVSAAHSPDAGALQNAPSPPKEADDEESVPNLKEILRNRKRLRDRLKESGRKVEAPRTELVHTDAPPPDQYTGRFVAQTGQVVDRDDKQMSEYVEARMAEKNYRQYGWPIPQHLQTSVAAIAPDLRHTFASRPSAQARVGTDSPADKEHSNRLAAGQGKLQEVDLGPEASARIEQAWKRWDNGEPEPSASKARRDKYGYAWRKPRAGGKTDEDKKRDQMVEAVLREAKLDYFDAPAPSNPPTNNSTHANTDDALAEQFRAEYLESMEMKQQQIAARKPAQTANKGAPPPITGPKMGGSKSARARMHKLQQEELAKKKR</sequence>
<feature type="region of interest" description="Disordered" evidence="32">
    <location>
        <begin position="1140"/>
        <end position="1160"/>
    </location>
</feature>
<evidence type="ECO:0000256" key="23">
    <source>
        <dbReference type="ARBA" id="ARBA00023163"/>
    </source>
</evidence>
<dbReference type="CDD" id="cd14386">
    <property type="entry name" value="UBA2_UBP5"/>
    <property type="match status" value="1"/>
</dbReference>
<dbReference type="InterPro" id="IPR007015">
    <property type="entry name" value="DNA_pol_V/MYBBP1A"/>
</dbReference>
<feature type="region of interest" description="Disordered" evidence="32">
    <location>
        <begin position="122"/>
        <end position="180"/>
    </location>
</feature>
<keyword evidence="12" id="KW-0001">2Fe-2S</keyword>
<dbReference type="SUPFAM" id="SSF82649">
    <property type="entry name" value="SufE/NifU"/>
    <property type="match status" value="1"/>
</dbReference>
<keyword evidence="15 30" id="KW-0863">Zinc-finger</keyword>
<feature type="compositionally biased region" description="Basic and acidic residues" evidence="32">
    <location>
        <begin position="124"/>
        <end position="134"/>
    </location>
</feature>
<feature type="region of interest" description="Disordered" evidence="32">
    <location>
        <begin position="1062"/>
        <end position="1122"/>
    </location>
</feature>
<dbReference type="InterPro" id="IPR013083">
    <property type="entry name" value="Znf_RING/FYVE/PHD"/>
</dbReference>
<evidence type="ECO:0000256" key="26">
    <source>
        <dbReference type="ARBA" id="ARBA00029889"/>
    </source>
</evidence>
<keyword evidence="23" id="KW-0804">Transcription</keyword>
<feature type="compositionally biased region" description="Basic and acidic residues" evidence="32">
    <location>
        <begin position="2645"/>
        <end position="2655"/>
    </location>
</feature>
<dbReference type="InterPro" id="IPR041432">
    <property type="entry name" value="UBP13_Znf-UBP_var"/>
</dbReference>
<dbReference type="InterPro" id="IPR015940">
    <property type="entry name" value="UBA"/>
</dbReference>
<dbReference type="SUPFAM" id="SSF57850">
    <property type="entry name" value="RING/U-box"/>
    <property type="match status" value="2"/>
</dbReference>
<feature type="domain" description="UBA" evidence="33">
    <location>
        <begin position="2030"/>
        <end position="2070"/>
    </location>
</feature>
<dbReference type="PANTHER" id="PTHR13213">
    <property type="entry name" value="MYB-BINDING PROTEIN 1A FAMILY MEMBER"/>
    <property type="match status" value="1"/>
</dbReference>
<comment type="similarity">
    <text evidence="6">Belongs to the peptidase C19 family.</text>
</comment>
<dbReference type="InterPro" id="IPR016024">
    <property type="entry name" value="ARM-type_fold"/>
</dbReference>
<dbReference type="PROSITE" id="PS00973">
    <property type="entry name" value="USP_2"/>
    <property type="match status" value="1"/>
</dbReference>
<feature type="compositionally biased region" description="Basic and acidic residues" evidence="32">
    <location>
        <begin position="2545"/>
        <end position="2555"/>
    </location>
</feature>
<keyword evidence="16" id="KW-0833">Ubl conjugation pathway</keyword>
<dbReference type="GO" id="GO:0016592">
    <property type="term" value="C:mediator complex"/>
    <property type="evidence" value="ECO:0007669"/>
    <property type="project" value="InterPro"/>
</dbReference>
<comment type="similarity">
    <text evidence="4">Belongs to the NifU family.</text>
</comment>
<dbReference type="InterPro" id="IPR011339">
    <property type="entry name" value="ISCU"/>
</dbReference>
<evidence type="ECO:0000259" key="35">
    <source>
        <dbReference type="PROSITE" id="PS50271"/>
    </source>
</evidence>
<feature type="compositionally biased region" description="Acidic residues" evidence="32">
    <location>
        <begin position="1064"/>
        <end position="1100"/>
    </location>
</feature>
<dbReference type="SUPFAM" id="SSF46934">
    <property type="entry name" value="UBA-like"/>
    <property type="match status" value="1"/>
</dbReference>
<dbReference type="InterPro" id="IPR001394">
    <property type="entry name" value="Peptidase_C19_UCH"/>
</dbReference>
<dbReference type="CDD" id="cd06664">
    <property type="entry name" value="IscU_like"/>
    <property type="match status" value="1"/>
</dbReference>
<dbReference type="PROSITE" id="PS50030">
    <property type="entry name" value="UBA"/>
    <property type="match status" value="2"/>
</dbReference>
<feature type="domain" description="UBP-type" evidence="35">
    <location>
        <begin position="1517"/>
        <end position="1626"/>
    </location>
</feature>
<dbReference type="Pfam" id="PF07052">
    <property type="entry name" value="Hep_59"/>
    <property type="match status" value="1"/>
</dbReference>
<evidence type="ECO:0000256" key="3">
    <source>
        <dbReference type="ARBA" id="ARBA00005151"/>
    </source>
</evidence>
<dbReference type="GO" id="GO:0051537">
    <property type="term" value="F:2 iron, 2 sulfur cluster binding"/>
    <property type="evidence" value="ECO:0007669"/>
    <property type="project" value="UniProtKB-KW"/>
</dbReference>
<evidence type="ECO:0000256" key="16">
    <source>
        <dbReference type="ARBA" id="ARBA00022786"/>
    </source>
</evidence>
<dbReference type="InterPro" id="IPR010756">
    <property type="entry name" value="Tls1-like"/>
</dbReference>
<evidence type="ECO:0000256" key="31">
    <source>
        <dbReference type="SAM" id="Coils"/>
    </source>
</evidence>
<evidence type="ECO:0000256" key="20">
    <source>
        <dbReference type="ARBA" id="ARBA00023004"/>
    </source>
</evidence>
<evidence type="ECO:0000259" key="34">
    <source>
        <dbReference type="PROSITE" id="PS50235"/>
    </source>
</evidence>